<feature type="compositionally biased region" description="Polar residues" evidence="1">
    <location>
        <begin position="32"/>
        <end position="51"/>
    </location>
</feature>
<accession>J3PJV9</accession>
<dbReference type="HOGENOM" id="CLU_073405_0_0_1"/>
<dbReference type="RefSeq" id="XP_009229985.1">
    <property type="nucleotide sequence ID" value="XM_009231721.1"/>
</dbReference>
<evidence type="ECO:0000256" key="1">
    <source>
        <dbReference type="SAM" id="MobiDB-lite"/>
    </source>
</evidence>
<reference evidence="4" key="4">
    <citation type="journal article" date="2015" name="G3 (Bethesda)">
        <title>Genome sequences of three phytopathogenic species of the Magnaporthaceae family of fungi.</title>
        <authorList>
            <person name="Okagaki L.H."/>
            <person name="Nunes C.C."/>
            <person name="Sailsbery J."/>
            <person name="Clay B."/>
            <person name="Brown D."/>
            <person name="John T."/>
            <person name="Oh Y."/>
            <person name="Young N."/>
            <person name="Fitzgerald M."/>
            <person name="Haas B.J."/>
            <person name="Zeng Q."/>
            <person name="Young S."/>
            <person name="Adiconis X."/>
            <person name="Fan L."/>
            <person name="Levin J.Z."/>
            <person name="Mitchell T.K."/>
            <person name="Okubara P.A."/>
            <person name="Farman M.L."/>
            <person name="Kohn L.M."/>
            <person name="Birren B."/>
            <person name="Ma L.-J."/>
            <person name="Dean R.A."/>
        </authorList>
    </citation>
    <scope>NUCLEOTIDE SEQUENCE</scope>
    <source>
        <strain evidence="4">R3-111a-1</strain>
    </source>
</reference>
<protein>
    <recommendedName>
        <fullName evidence="2">F-box domain-containing protein</fullName>
    </recommendedName>
</protein>
<dbReference type="OrthoDB" id="3445164at2759"/>
<feature type="region of interest" description="Disordered" evidence="1">
    <location>
        <begin position="326"/>
        <end position="352"/>
    </location>
</feature>
<dbReference type="AlphaFoldDB" id="J3PJV9"/>
<reference evidence="4" key="5">
    <citation type="submission" date="2018-04" db="UniProtKB">
        <authorList>
            <consortium name="EnsemblFungi"/>
        </authorList>
    </citation>
    <scope>IDENTIFICATION</scope>
    <source>
        <strain evidence="4">R3-111a-1</strain>
    </source>
</reference>
<dbReference type="PROSITE" id="PS50181">
    <property type="entry name" value="FBOX"/>
    <property type="match status" value="1"/>
</dbReference>
<organism evidence="3">
    <name type="scientific">Gaeumannomyces tritici (strain R3-111a-1)</name>
    <name type="common">Wheat and barley take-all root rot fungus</name>
    <name type="synonym">Gaeumannomyces graminis var. tritici</name>
    <dbReference type="NCBI Taxonomy" id="644352"/>
    <lineage>
        <taxon>Eukaryota</taxon>
        <taxon>Fungi</taxon>
        <taxon>Dikarya</taxon>
        <taxon>Ascomycota</taxon>
        <taxon>Pezizomycotina</taxon>
        <taxon>Sordariomycetes</taxon>
        <taxon>Sordariomycetidae</taxon>
        <taxon>Magnaporthales</taxon>
        <taxon>Magnaporthaceae</taxon>
        <taxon>Gaeumannomyces</taxon>
    </lineage>
</organism>
<feature type="compositionally biased region" description="Low complexity" evidence="1">
    <location>
        <begin position="99"/>
        <end position="123"/>
    </location>
</feature>
<dbReference type="VEuPathDB" id="FungiDB:GGTG_13801"/>
<reference evidence="5" key="1">
    <citation type="submission" date="2010-07" db="EMBL/GenBank/DDBJ databases">
        <title>The genome sequence of Gaeumannomyces graminis var. tritici strain R3-111a-1.</title>
        <authorList>
            <consortium name="The Broad Institute Genome Sequencing Platform"/>
            <person name="Ma L.-J."/>
            <person name="Dead R."/>
            <person name="Young S."/>
            <person name="Zeng Q."/>
            <person name="Koehrsen M."/>
            <person name="Alvarado L."/>
            <person name="Berlin A."/>
            <person name="Chapman S.B."/>
            <person name="Chen Z."/>
            <person name="Freedman E."/>
            <person name="Gellesch M."/>
            <person name="Goldberg J."/>
            <person name="Griggs A."/>
            <person name="Gujja S."/>
            <person name="Heilman E.R."/>
            <person name="Heiman D."/>
            <person name="Hepburn T."/>
            <person name="Howarth C."/>
            <person name="Jen D."/>
            <person name="Larson L."/>
            <person name="Mehta T."/>
            <person name="Neiman D."/>
            <person name="Pearson M."/>
            <person name="Roberts A."/>
            <person name="Saif S."/>
            <person name="Shea T."/>
            <person name="Shenoy N."/>
            <person name="Sisk P."/>
            <person name="Stolte C."/>
            <person name="Sykes S."/>
            <person name="Walk T."/>
            <person name="White J."/>
            <person name="Yandava C."/>
            <person name="Haas B."/>
            <person name="Nusbaum C."/>
            <person name="Birren B."/>
        </authorList>
    </citation>
    <scope>NUCLEOTIDE SEQUENCE [LARGE SCALE GENOMIC DNA]</scope>
    <source>
        <strain evidence="5">R3-111a-1</strain>
    </source>
</reference>
<dbReference type="STRING" id="644352.J3PJV9"/>
<dbReference type="Proteomes" id="UP000006039">
    <property type="component" value="Unassembled WGS sequence"/>
</dbReference>
<proteinExistence type="predicted"/>
<feature type="region of interest" description="Disordered" evidence="1">
    <location>
        <begin position="1"/>
        <end position="54"/>
    </location>
</feature>
<dbReference type="EMBL" id="GL385449">
    <property type="protein sequence ID" value="EJT68623.1"/>
    <property type="molecule type" value="Genomic_DNA"/>
</dbReference>
<keyword evidence="5" id="KW-1185">Reference proteome</keyword>
<dbReference type="SUPFAM" id="SSF81383">
    <property type="entry name" value="F-box domain"/>
    <property type="match status" value="1"/>
</dbReference>
<evidence type="ECO:0000313" key="4">
    <source>
        <dbReference type="EnsemblFungi" id="EJT68623"/>
    </source>
</evidence>
<reference evidence="3" key="3">
    <citation type="submission" date="2010-09" db="EMBL/GenBank/DDBJ databases">
        <title>Annotation of Gaeumannomyces graminis var. tritici R3-111a-1.</title>
        <authorList>
            <consortium name="The Broad Institute Genome Sequencing Platform"/>
            <person name="Ma L.-J."/>
            <person name="Dead R."/>
            <person name="Young S.K."/>
            <person name="Zeng Q."/>
            <person name="Gargeya S."/>
            <person name="Fitzgerald M."/>
            <person name="Haas B."/>
            <person name="Abouelleil A."/>
            <person name="Alvarado L."/>
            <person name="Arachchi H.M."/>
            <person name="Berlin A."/>
            <person name="Brown A."/>
            <person name="Chapman S.B."/>
            <person name="Chen Z."/>
            <person name="Dunbar C."/>
            <person name="Freedman E."/>
            <person name="Gearin G."/>
            <person name="Gellesch M."/>
            <person name="Goldberg J."/>
            <person name="Griggs A."/>
            <person name="Gujja S."/>
            <person name="Heiman D."/>
            <person name="Howarth C."/>
            <person name="Larson L."/>
            <person name="Lui A."/>
            <person name="MacDonald P.J.P."/>
            <person name="Mehta T."/>
            <person name="Montmayeur A."/>
            <person name="Murphy C."/>
            <person name="Neiman D."/>
            <person name="Pearson M."/>
            <person name="Priest M."/>
            <person name="Roberts A."/>
            <person name="Saif S."/>
            <person name="Shea T."/>
            <person name="Shenoy N."/>
            <person name="Sisk P."/>
            <person name="Stolte C."/>
            <person name="Sykes S."/>
            <person name="Yandava C."/>
            <person name="Wortman J."/>
            <person name="Nusbaum C."/>
            <person name="Birren B."/>
        </authorList>
    </citation>
    <scope>NUCLEOTIDE SEQUENCE</scope>
    <source>
        <strain evidence="3">R3-111a-1</strain>
    </source>
</reference>
<feature type="region of interest" description="Disordered" evidence="1">
    <location>
        <begin position="87"/>
        <end position="138"/>
    </location>
</feature>
<feature type="domain" description="F-box" evidence="2">
    <location>
        <begin position="155"/>
        <end position="191"/>
    </location>
</feature>
<dbReference type="eggNOG" id="ENOG502RASA">
    <property type="taxonomic scope" value="Eukaryota"/>
</dbReference>
<sequence>MESLHIDTRLASVDGPQSPRAPPKEVSYQRDYGSNRNGGTPRTPRRSQTVYDYQPAGLPDGWIMMQNGYTPQVRESQAAAGRIPSPIAEAPPAVEGGDSDSMSVTSSSSSDKNYQVAPAPEANARPRRPALPPPRRSYSVMDYEPVPYTHRPSAVLALMDLPGEVHYNIFDHLDSIDGTCLGLTNKHFYAIHRRMHGTVALTQRRAGPNDMEWAWHLAGNVKHHANSPVPRPPADPAAVAAVAAVAAAGGEAEKKALEKKALAMLRVRGHAYCRKCGISRCELHTHIKDWMGDSYEYCNVRQKYGPKAPEGVKSFCYLSNPKKPGRCGRHRVTRPQSTPTQTDIMSPVTPGA</sequence>
<name>J3PJV9_GAET3</name>
<dbReference type="EnsemblFungi" id="EJT68623">
    <property type="protein sequence ID" value="EJT68623"/>
    <property type="gene ID" value="GGTG_13801"/>
</dbReference>
<evidence type="ECO:0000313" key="5">
    <source>
        <dbReference type="Proteomes" id="UP000006039"/>
    </source>
</evidence>
<gene>
    <name evidence="4" type="primary">20354259</name>
    <name evidence="3" type="ORF">GGTG_13801</name>
</gene>
<dbReference type="GeneID" id="20354259"/>
<reference evidence="3" key="2">
    <citation type="submission" date="2010-07" db="EMBL/GenBank/DDBJ databases">
        <authorList>
            <consortium name="The Broad Institute Genome Sequencing Platform"/>
            <consortium name="Broad Institute Genome Sequencing Center for Infectious Disease"/>
            <person name="Ma L.-J."/>
            <person name="Dead R."/>
            <person name="Young S."/>
            <person name="Zeng Q."/>
            <person name="Koehrsen M."/>
            <person name="Alvarado L."/>
            <person name="Berlin A."/>
            <person name="Chapman S.B."/>
            <person name="Chen Z."/>
            <person name="Freedman E."/>
            <person name="Gellesch M."/>
            <person name="Goldberg J."/>
            <person name="Griggs A."/>
            <person name="Gujja S."/>
            <person name="Heilman E.R."/>
            <person name="Heiman D."/>
            <person name="Hepburn T."/>
            <person name="Howarth C."/>
            <person name="Jen D."/>
            <person name="Larson L."/>
            <person name="Mehta T."/>
            <person name="Neiman D."/>
            <person name="Pearson M."/>
            <person name="Roberts A."/>
            <person name="Saif S."/>
            <person name="Shea T."/>
            <person name="Shenoy N."/>
            <person name="Sisk P."/>
            <person name="Stolte C."/>
            <person name="Sykes S."/>
            <person name="Walk T."/>
            <person name="White J."/>
            <person name="Yandava C."/>
            <person name="Haas B."/>
            <person name="Nusbaum C."/>
            <person name="Birren B."/>
        </authorList>
    </citation>
    <scope>NUCLEOTIDE SEQUENCE</scope>
    <source>
        <strain evidence="3">R3-111a-1</strain>
    </source>
</reference>
<evidence type="ECO:0000259" key="2">
    <source>
        <dbReference type="PROSITE" id="PS50181"/>
    </source>
</evidence>
<feature type="compositionally biased region" description="Polar residues" evidence="1">
    <location>
        <begin position="334"/>
        <end position="344"/>
    </location>
</feature>
<dbReference type="InterPro" id="IPR036047">
    <property type="entry name" value="F-box-like_dom_sf"/>
</dbReference>
<evidence type="ECO:0000313" key="3">
    <source>
        <dbReference type="EMBL" id="EJT68623.1"/>
    </source>
</evidence>
<dbReference type="InterPro" id="IPR001810">
    <property type="entry name" value="F-box_dom"/>
</dbReference>